<dbReference type="OrthoDB" id="3357519at2759"/>
<evidence type="ECO:0000313" key="2">
    <source>
        <dbReference type="Proteomes" id="UP000076738"/>
    </source>
</evidence>
<reference evidence="1 2" key="1">
    <citation type="journal article" date="2016" name="Mol. Biol. Evol.">
        <title>Comparative Genomics of Early-Diverging Mushroom-Forming Fungi Provides Insights into the Origins of Lignocellulose Decay Capabilities.</title>
        <authorList>
            <person name="Nagy L.G."/>
            <person name="Riley R."/>
            <person name="Tritt A."/>
            <person name="Adam C."/>
            <person name="Daum C."/>
            <person name="Floudas D."/>
            <person name="Sun H."/>
            <person name="Yadav J.S."/>
            <person name="Pangilinan J."/>
            <person name="Larsson K.H."/>
            <person name="Matsuura K."/>
            <person name="Barry K."/>
            <person name="Labutti K."/>
            <person name="Kuo R."/>
            <person name="Ohm R.A."/>
            <person name="Bhattacharya S.S."/>
            <person name="Shirouzu T."/>
            <person name="Yoshinaga Y."/>
            <person name="Martin F.M."/>
            <person name="Grigoriev I.V."/>
            <person name="Hibbett D.S."/>
        </authorList>
    </citation>
    <scope>NUCLEOTIDE SEQUENCE [LARGE SCALE GENOMIC DNA]</scope>
    <source>
        <strain evidence="1 2">TUFC12733</strain>
    </source>
</reference>
<dbReference type="Proteomes" id="UP000076738">
    <property type="component" value="Unassembled WGS sequence"/>
</dbReference>
<evidence type="ECO:0000313" key="1">
    <source>
        <dbReference type="EMBL" id="KZO96608.1"/>
    </source>
</evidence>
<gene>
    <name evidence="1" type="ORF">CALVIDRAFT_108714</name>
</gene>
<dbReference type="SUPFAM" id="SSF52047">
    <property type="entry name" value="RNI-like"/>
    <property type="match status" value="1"/>
</dbReference>
<dbReference type="Gene3D" id="3.80.10.10">
    <property type="entry name" value="Ribonuclease Inhibitor"/>
    <property type="match status" value="1"/>
</dbReference>
<keyword evidence="2" id="KW-1185">Reference proteome</keyword>
<sequence>MTVETRSRARALRAARSASPLHFASQAQADAYLILKEIKELKRLRTTRLKRLTLKRLHACYEALQSPVYKLPDEILRMIFIFAFTNLPGTRPMHYAITLTHVARRWRVVALSIPMLWTHIPVHPRLPLGALLSRIEAFAKRASPVFVNVVLELSNLFDELHETDIRAVADVLCRKVYPRCERLTIMGHFVWDSNAQIMAPGLFTFELCPHLRVLTIADMEFTRSRSPKLLLSLQSCTALEELTLAKCDFWVDKNERTYALSSLRRLTSLGASSVRIVAHLDLPKVESWTFGDHDYDHMEHAVTELLEDDERLASTIRKHLPALHRVTVTGQPCLINMETLARFLLKLLPLDTITCEDIFFTGRLTLSESKPNSTALLPRAEIAKLDFTRCHGVSAFLDTLFSRSRPHSILCKIHARSCSHLTPENKRRLQEHAVDVEWTTNPSRKLTPIVLVPISP</sequence>
<organism evidence="1 2">
    <name type="scientific">Calocera viscosa (strain TUFC12733)</name>
    <dbReference type="NCBI Taxonomy" id="1330018"/>
    <lineage>
        <taxon>Eukaryota</taxon>
        <taxon>Fungi</taxon>
        <taxon>Dikarya</taxon>
        <taxon>Basidiomycota</taxon>
        <taxon>Agaricomycotina</taxon>
        <taxon>Dacrymycetes</taxon>
        <taxon>Dacrymycetales</taxon>
        <taxon>Dacrymycetaceae</taxon>
        <taxon>Calocera</taxon>
    </lineage>
</organism>
<dbReference type="Gene3D" id="1.20.1280.50">
    <property type="match status" value="1"/>
</dbReference>
<proteinExistence type="predicted"/>
<dbReference type="EMBL" id="KV417283">
    <property type="protein sequence ID" value="KZO96608.1"/>
    <property type="molecule type" value="Genomic_DNA"/>
</dbReference>
<protein>
    <submittedName>
        <fullName evidence="1">Uncharacterized protein</fullName>
    </submittedName>
</protein>
<dbReference type="InterPro" id="IPR032675">
    <property type="entry name" value="LRR_dom_sf"/>
</dbReference>
<accession>A0A167MDT0</accession>
<dbReference type="STRING" id="1330018.A0A167MDT0"/>
<dbReference type="AlphaFoldDB" id="A0A167MDT0"/>
<name>A0A167MDT0_CALVF</name>